<dbReference type="InterPro" id="IPR040955">
    <property type="entry name" value="IMP2_N"/>
</dbReference>
<evidence type="ECO:0000259" key="2">
    <source>
        <dbReference type="Pfam" id="PF18590"/>
    </source>
</evidence>
<accession>A0A9K3KUI8</accession>
<feature type="region of interest" description="Disordered" evidence="1">
    <location>
        <begin position="25"/>
        <end position="54"/>
    </location>
</feature>
<feature type="domain" description="Immune mapped protein 2 N-terminal" evidence="2">
    <location>
        <begin position="202"/>
        <end position="288"/>
    </location>
</feature>
<dbReference type="AlphaFoldDB" id="A0A9K3KUI8"/>
<feature type="region of interest" description="Disordered" evidence="1">
    <location>
        <begin position="71"/>
        <end position="181"/>
    </location>
</feature>
<feature type="compositionally biased region" description="Polar residues" evidence="1">
    <location>
        <begin position="42"/>
        <end position="54"/>
    </location>
</feature>
<keyword evidence="4" id="KW-1185">Reference proteome</keyword>
<sequence>MIPKNTASPLLCGCISLWPHEDEDQPTITSSVFSSPLSTVSDRTTTNSLHNPNQDWNNLLLRAEKEEKVSMPTIFRRSASRKSEDAGEVQPGAPPRKGHMSKLFGKTNKKNKNTTSEQDPPAGQISSLEYSIPPVEEAPVTEDIPPAVEKAPSNDDSLPYPTEHTVASVESDASSDSECAEATPVLVEDTPAVDEQGLADEPACYLVYEPDSSGRLVEHYSKTPVADAVGRWVARGGKKIAGFKFACNAGRNVLIGSCSAGVQGRKNYCNGWCQFVKSCKVLQGDVTLFDINEGVKAMPVDVYLYYDRPNHQTVKLEPGTSLTTDKLLAVACLPRSSPFFVTNDSVDVMKWLQDARAYGYSTKI</sequence>
<organism evidence="3 4">
    <name type="scientific">Nitzschia inconspicua</name>
    <dbReference type="NCBI Taxonomy" id="303405"/>
    <lineage>
        <taxon>Eukaryota</taxon>
        <taxon>Sar</taxon>
        <taxon>Stramenopiles</taxon>
        <taxon>Ochrophyta</taxon>
        <taxon>Bacillariophyta</taxon>
        <taxon>Bacillariophyceae</taxon>
        <taxon>Bacillariophycidae</taxon>
        <taxon>Bacillariales</taxon>
        <taxon>Bacillariaceae</taxon>
        <taxon>Nitzschia</taxon>
    </lineage>
</organism>
<reference evidence="3" key="2">
    <citation type="submission" date="2021-04" db="EMBL/GenBank/DDBJ databases">
        <authorList>
            <person name="Podell S."/>
        </authorList>
    </citation>
    <scope>NUCLEOTIDE SEQUENCE</scope>
    <source>
        <strain evidence="3">Hildebrandi</strain>
    </source>
</reference>
<proteinExistence type="predicted"/>
<reference evidence="3" key="1">
    <citation type="journal article" date="2021" name="Sci. Rep.">
        <title>Diploid genomic architecture of Nitzschia inconspicua, an elite biomass production diatom.</title>
        <authorList>
            <person name="Oliver A."/>
            <person name="Podell S."/>
            <person name="Pinowska A."/>
            <person name="Traller J.C."/>
            <person name="Smith S.R."/>
            <person name="McClure R."/>
            <person name="Beliaev A."/>
            <person name="Bohutskyi P."/>
            <person name="Hill E.A."/>
            <person name="Rabines A."/>
            <person name="Zheng H."/>
            <person name="Allen L.Z."/>
            <person name="Kuo A."/>
            <person name="Grigoriev I.V."/>
            <person name="Allen A.E."/>
            <person name="Hazlebeck D."/>
            <person name="Allen E.E."/>
        </authorList>
    </citation>
    <scope>NUCLEOTIDE SEQUENCE</scope>
    <source>
        <strain evidence="3">Hildebrandi</strain>
    </source>
</reference>
<feature type="compositionally biased region" description="Low complexity" evidence="1">
    <location>
        <begin position="29"/>
        <end position="41"/>
    </location>
</feature>
<dbReference type="Proteomes" id="UP000693970">
    <property type="component" value="Unassembled WGS sequence"/>
</dbReference>
<evidence type="ECO:0000313" key="4">
    <source>
        <dbReference type="Proteomes" id="UP000693970"/>
    </source>
</evidence>
<dbReference type="OrthoDB" id="40307at2759"/>
<dbReference type="Pfam" id="PF18590">
    <property type="entry name" value="IMP2_N"/>
    <property type="match status" value="1"/>
</dbReference>
<name>A0A9K3KUI8_9STRA</name>
<dbReference type="EMBL" id="JAGRRH010000019">
    <property type="protein sequence ID" value="KAG7349852.1"/>
    <property type="molecule type" value="Genomic_DNA"/>
</dbReference>
<evidence type="ECO:0000256" key="1">
    <source>
        <dbReference type="SAM" id="MobiDB-lite"/>
    </source>
</evidence>
<comment type="caution">
    <text evidence="3">The sequence shown here is derived from an EMBL/GenBank/DDBJ whole genome shotgun (WGS) entry which is preliminary data.</text>
</comment>
<protein>
    <recommendedName>
        <fullName evidence="2">Immune mapped protein 2 N-terminal domain-containing protein</fullName>
    </recommendedName>
</protein>
<evidence type="ECO:0000313" key="3">
    <source>
        <dbReference type="EMBL" id="KAG7349852.1"/>
    </source>
</evidence>
<gene>
    <name evidence="3" type="ORF">IV203_012449</name>
</gene>